<proteinExistence type="predicted"/>
<name>A0ACC6NZ96_9BURK</name>
<dbReference type="Proteomes" id="UP001364695">
    <property type="component" value="Unassembled WGS sequence"/>
</dbReference>
<organism evidence="1 2">
    <name type="scientific">Amphibiibacter pelophylacis</name>
    <dbReference type="NCBI Taxonomy" id="1799477"/>
    <lineage>
        <taxon>Bacteria</taxon>
        <taxon>Pseudomonadati</taxon>
        <taxon>Pseudomonadota</taxon>
        <taxon>Betaproteobacteria</taxon>
        <taxon>Burkholderiales</taxon>
        <taxon>Sphaerotilaceae</taxon>
        <taxon>Amphibiibacter</taxon>
    </lineage>
</organism>
<evidence type="ECO:0000313" key="2">
    <source>
        <dbReference type="Proteomes" id="UP001364695"/>
    </source>
</evidence>
<reference evidence="1" key="1">
    <citation type="submission" date="2023-10" db="EMBL/GenBank/DDBJ databases">
        <title>Amphibacter perezi, gen. nov., sp. nov. a novel taxa of the family Comamonadaceae, class Betaproteobacteria isolated from the skin microbiota of Pelophylax perezi from different populations.</title>
        <authorList>
            <person name="Costa S."/>
            <person name="Proenca D.N."/>
            <person name="Lopes I."/>
            <person name="Morais P.V."/>
        </authorList>
    </citation>
    <scope>NUCLEOTIDE SEQUENCE</scope>
    <source>
        <strain evidence="1">SL12-8</strain>
    </source>
</reference>
<protein>
    <submittedName>
        <fullName evidence="1">Uncharacterized protein</fullName>
    </submittedName>
</protein>
<comment type="caution">
    <text evidence="1">The sequence shown here is derived from an EMBL/GenBank/DDBJ whole genome shotgun (WGS) entry which is preliminary data.</text>
</comment>
<gene>
    <name evidence="1" type="ORF">RV045_02395</name>
</gene>
<accession>A0ACC6NZ96</accession>
<evidence type="ECO:0000313" key="1">
    <source>
        <dbReference type="EMBL" id="MEJ7137279.1"/>
    </source>
</evidence>
<keyword evidence="2" id="KW-1185">Reference proteome</keyword>
<dbReference type="EMBL" id="JAWDIE010000003">
    <property type="protein sequence ID" value="MEJ7137279.1"/>
    <property type="molecule type" value="Genomic_DNA"/>
</dbReference>
<sequence length="238" mass="26845">MSRRSRRQPDPALPLWQQGVYWAGVAAVVLVSAWALQLAWALWQADTRARPARAAIVSWSQGRPWTADQFLAAEKLLQQAQAITPDDASLYDDLASLYMLQGSQYDPDSDDEGDTEARRSLYQSALTTLLRSLQLRPQHGVTWANLALVAYELDPGSAQQWHAWHQALRFAPWEPASRALMAQVLLLSFENAPPEALEWFKTYRSMAPAAEFKRLQQFAQEYDLAPEAIAMITMQSSQ</sequence>